<gene>
    <name evidence="2" type="ORF">A0128_05280</name>
</gene>
<dbReference type="GO" id="GO:0005886">
    <property type="term" value="C:plasma membrane"/>
    <property type="evidence" value="ECO:0007669"/>
    <property type="project" value="UniProtKB-SubCell"/>
</dbReference>
<protein>
    <recommendedName>
        <fullName evidence="1">SURF1-like protein</fullName>
    </recommendedName>
</protein>
<keyword evidence="3" id="KW-1185">Reference proteome</keyword>
<keyword evidence="1" id="KW-1003">Cell membrane</keyword>
<name>A0A1D7UUP9_9LEPT</name>
<dbReference type="AlphaFoldDB" id="A0A1D7UUP9"/>
<accession>A0A1D7UUP9</accession>
<proteinExistence type="inferred from homology"/>
<evidence type="ECO:0000313" key="3">
    <source>
        <dbReference type="Proteomes" id="UP000094197"/>
    </source>
</evidence>
<dbReference type="InterPro" id="IPR002994">
    <property type="entry name" value="Surf1/Shy1"/>
</dbReference>
<comment type="similarity">
    <text evidence="1">Belongs to the SURF1 family.</text>
</comment>
<evidence type="ECO:0000313" key="2">
    <source>
        <dbReference type="EMBL" id="AOP33309.1"/>
    </source>
</evidence>
<dbReference type="PROSITE" id="PS51257">
    <property type="entry name" value="PROKAR_LIPOPROTEIN"/>
    <property type="match status" value="1"/>
</dbReference>
<reference evidence="2 3" key="1">
    <citation type="submission" date="2016-04" db="EMBL/GenBank/DDBJ databases">
        <title>Complete genome seqeunce of Leptospira alstonii serovar Room22.</title>
        <authorList>
            <person name="Nally J.E."/>
            <person name="Bayles D.O."/>
            <person name="Hurley D."/>
            <person name="Fanning S."/>
            <person name="McMahon B.J."/>
            <person name="Arent Z."/>
        </authorList>
    </citation>
    <scope>NUCLEOTIDE SEQUENCE [LARGE SCALE GENOMIC DNA]</scope>
    <source>
        <strain evidence="2 3">GWTS #1</strain>
    </source>
</reference>
<dbReference type="OrthoDB" id="331925at2"/>
<dbReference type="Proteomes" id="UP000094197">
    <property type="component" value="Chromosome 1"/>
</dbReference>
<keyword evidence="1" id="KW-0472">Membrane</keyword>
<dbReference type="Pfam" id="PF02104">
    <property type="entry name" value="SURF1"/>
    <property type="match status" value="1"/>
</dbReference>
<dbReference type="KEGG" id="laj:A0128_05280"/>
<comment type="subcellular location">
    <subcellularLocation>
        <location evidence="1">Cell membrane</location>
        <topology evidence="1">Multi-pass membrane protein</topology>
    </subcellularLocation>
</comment>
<evidence type="ECO:0000256" key="1">
    <source>
        <dbReference type="RuleBase" id="RU363076"/>
    </source>
</evidence>
<sequence length="206" mass="24170">MRKDRLNFNRFSFCFFIIIICFLFSCDRTVYDPQKIIFNSEITQRKKHLTKKNLPFLGKREGFVLLQGFFHKTEILEEATKDGEKGYLILKPFSFVREPNPSLGWPSWYAMDAVLVNVGWIPLRGVNHKYKYLSYEDPIIRNPISIYGWIRNLSNANVYEKEGVVLRKPKTITELWKEIDEKTIASDSPPYGLHSLPIYLDLIEGL</sequence>
<organism evidence="2 3">
    <name type="scientific">Leptospira tipperaryensis</name>
    <dbReference type="NCBI Taxonomy" id="2564040"/>
    <lineage>
        <taxon>Bacteria</taxon>
        <taxon>Pseudomonadati</taxon>
        <taxon>Spirochaetota</taxon>
        <taxon>Spirochaetia</taxon>
        <taxon>Leptospirales</taxon>
        <taxon>Leptospiraceae</taxon>
        <taxon>Leptospira</taxon>
    </lineage>
</organism>
<dbReference type="EMBL" id="CP015217">
    <property type="protein sequence ID" value="AOP33309.1"/>
    <property type="molecule type" value="Genomic_DNA"/>
</dbReference>